<sequence>MRSTAAAAADVIDLSSDDDDEVPVPSTSAAAAAAARRVVPSTSPRDVTPYALVDVKPALLYPLQPPGVVVGVGGSGALVPVKEELPVLTPVPLLAAGYSPSTPSTKVALPAPRLCRQFWKSGDYVVAQRNPDAGAPGGRNRLRINPRFLHSNATSHKWAFGAIAELLDNAIDEVNTGATFVRVNEFTNPRDGSSSLLIQDDGGGMDPEALRRCMSFGFSDKQSDALIGQYGNGFKTSTMRLGADVIVFTQNQNNWVPTRSIGLLSYTFLMETGCDDVLVPTVDYQYDISTASYTQMLRHDQKLFSSNLAILLKWSPFASEAELLKQFDDIGEHGTKIIVFNLWFNDDGDMELDFNSDKKDILITGAHRKVNTNKADKVATQNYVSTRLRYSLRAYTSVLYLHIPDNFRIVLRGHDVESHNVINDLMYPECVLYKPQIAGLAELSAITTIGFVKGAPEIDVQGFNVYHKNRLIAPFWKVANNSYGKGRGVVGILEANFIKPTHDKQDFEKSVLYQRLESRLKEMTYEYWDLHCHRIGYDNKKLPKSSRALNRANQMNAGSSPPIVPRQLLAADIPTSSCAVPTFMAPALRQKQMGLKRNIDALGSKTDSADQDGSHLDVSQRRRFNEYRTLTLENDKLRGECLQYEESAKQLALKEQKLRSQIALERKKYEELLQELRQAMPVGSIIPTASPYDFQQSGCRRPPAPAALAGDRRTSTMLTPVHGRASLHARRTGWYVYVPTTRRYATPVIPTASLLFPHRAPPSSQ</sequence>
<evidence type="ECO:0000256" key="1">
    <source>
        <dbReference type="ARBA" id="ARBA00004123"/>
    </source>
</evidence>
<dbReference type="GO" id="GO:0006325">
    <property type="term" value="P:chromatin organization"/>
    <property type="evidence" value="ECO:0007669"/>
    <property type="project" value="UniProtKB-KW"/>
</dbReference>
<keyword evidence="4" id="KW-0547">Nucleotide-binding</keyword>
<evidence type="ECO:0000256" key="10">
    <source>
        <dbReference type="ARBA" id="ARBA00023054"/>
    </source>
</evidence>
<dbReference type="STRING" id="40149.A0A0E0C3E9"/>
<dbReference type="GO" id="GO:0005634">
    <property type="term" value="C:nucleus"/>
    <property type="evidence" value="ECO:0007669"/>
    <property type="project" value="UniProtKB-SubCell"/>
</dbReference>
<keyword evidence="11" id="KW-0943">RNA-mediated gene silencing</keyword>
<evidence type="ECO:0000256" key="7">
    <source>
        <dbReference type="ARBA" id="ARBA00022801"/>
    </source>
</evidence>
<evidence type="ECO:0000256" key="11">
    <source>
        <dbReference type="ARBA" id="ARBA00023158"/>
    </source>
</evidence>
<dbReference type="Pfam" id="PF17942">
    <property type="entry name" value="Morc6_S5"/>
    <property type="match status" value="1"/>
</dbReference>
<feature type="domain" description="Morc S5" evidence="16">
    <location>
        <begin position="390"/>
        <end position="528"/>
    </location>
</feature>
<reference evidence="17" key="2">
    <citation type="submission" date="2018-05" db="EMBL/GenBank/DDBJ databases">
        <title>OmerRS3 (Oryza meridionalis Reference Sequence Version 3).</title>
        <authorList>
            <person name="Zhang J."/>
            <person name="Kudrna D."/>
            <person name="Lee S."/>
            <person name="Talag J."/>
            <person name="Welchert J."/>
            <person name="Wing R.A."/>
        </authorList>
    </citation>
    <scope>NUCLEOTIDE SEQUENCE [LARGE SCALE GENOMIC DNA]</scope>
    <source>
        <strain evidence="17">cv. OR44</strain>
    </source>
</reference>
<dbReference type="PANTHER" id="PTHR23336">
    <property type="entry name" value="ZINC FINGER CW-TYPE COILED-COIL DOMAIN PROTEIN 3"/>
    <property type="match status" value="1"/>
</dbReference>
<comment type="subcellular location">
    <subcellularLocation>
        <location evidence="1">Nucleus</location>
    </subcellularLocation>
</comment>
<dbReference type="Proteomes" id="UP000008021">
    <property type="component" value="Chromosome 1"/>
</dbReference>
<dbReference type="GO" id="GO:0016887">
    <property type="term" value="F:ATP hydrolysis activity"/>
    <property type="evidence" value="ECO:0007669"/>
    <property type="project" value="InterPro"/>
</dbReference>
<keyword evidence="13" id="KW-0539">Nucleus</keyword>
<name>A0A0E0C3E9_9ORYZ</name>
<evidence type="ECO:0000256" key="3">
    <source>
        <dbReference type="ARBA" id="ARBA00022722"/>
    </source>
</evidence>
<evidence type="ECO:0000313" key="18">
    <source>
        <dbReference type="Proteomes" id="UP000008021"/>
    </source>
</evidence>
<dbReference type="Gramene" id="OMERI01G17830.2">
    <property type="protein sequence ID" value="OMERI01G17830.2"/>
    <property type="gene ID" value="OMERI01G17830"/>
</dbReference>
<keyword evidence="7" id="KW-0378">Hydrolase</keyword>
<dbReference type="Gene3D" id="3.30.565.10">
    <property type="entry name" value="Histidine kinase-like ATPase, C-terminal domain"/>
    <property type="match status" value="1"/>
</dbReference>
<feature type="region of interest" description="Disordered" evidence="15">
    <location>
        <begin position="1"/>
        <end position="26"/>
    </location>
</feature>
<dbReference type="InterPro" id="IPR036890">
    <property type="entry name" value="HATPase_C_sf"/>
</dbReference>
<feature type="compositionally biased region" description="Low complexity" evidence="15">
    <location>
        <begin position="1"/>
        <end position="14"/>
    </location>
</feature>
<dbReference type="GO" id="GO:0031047">
    <property type="term" value="P:regulatory ncRNA-mediated gene silencing"/>
    <property type="evidence" value="ECO:0007669"/>
    <property type="project" value="UniProtKB-KW"/>
</dbReference>
<keyword evidence="18" id="KW-1185">Reference proteome</keyword>
<evidence type="ECO:0000256" key="15">
    <source>
        <dbReference type="SAM" id="MobiDB-lite"/>
    </source>
</evidence>
<dbReference type="eggNOG" id="KOG1845">
    <property type="taxonomic scope" value="Eukaryota"/>
</dbReference>
<comment type="similarity">
    <text evidence="2">Belongs to the MORC ATPase protein family.</text>
</comment>
<keyword evidence="6" id="KW-0227">DNA damage</keyword>
<keyword evidence="12" id="KW-0234">DNA repair</keyword>
<evidence type="ECO:0000313" key="17">
    <source>
        <dbReference type="EnsemblPlants" id="OMERI01G17830.2"/>
    </source>
</evidence>
<dbReference type="Pfam" id="PF13589">
    <property type="entry name" value="HATPase_c_3"/>
    <property type="match status" value="1"/>
</dbReference>
<evidence type="ECO:0000256" key="14">
    <source>
        <dbReference type="SAM" id="Coils"/>
    </source>
</evidence>
<keyword evidence="9" id="KW-0156">Chromatin regulator</keyword>
<evidence type="ECO:0000256" key="4">
    <source>
        <dbReference type="ARBA" id="ARBA00022741"/>
    </source>
</evidence>
<evidence type="ECO:0000256" key="12">
    <source>
        <dbReference type="ARBA" id="ARBA00023204"/>
    </source>
</evidence>
<feature type="coiled-coil region" evidence="14">
    <location>
        <begin position="634"/>
        <end position="679"/>
    </location>
</feature>
<dbReference type="GO" id="GO:0006281">
    <property type="term" value="P:DNA repair"/>
    <property type="evidence" value="ECO:0007669"/>
    <property type="project" value="UniProtKB-KW"/>
</dbReference>
<protein>
    <recommendedName>
        <fullName evidence="16">Morc S5 domain-containing protein</fullName>
    </recommendedName>
</protein>
<keyword evidence="10 14" id="KW-0175">Coiled coil</keyword>
<dbReference type="FunFam" id="3.30.565.10:FF:000075">
    <property type="entry name" value="MORC family CW-type zinc finger protein 4"/>
    <property type="match status" value="1"/>
</dbReference>
<dbReference type="PANTHER" id="PTHR23336:SF44">
    <property type="entry name" value="PROTEIN MICRORCHIDIA 6"/>
    <property type="match status" value="1"/>
</dbReference>
<keyword evidence="8" id="KW-0067">ATP-binding</keyword>
<evidence type="ECO:0000256" key="8">
    <source>
        <dbReference type="ARBA" id="ARBA00022840"/>
    </source>
</evidence>
<keyword evidence="5" id="KW-0255">Endonuclease</keyword>
<dbReference type="GO" id="GO:0004519">
    <property type="term" value="F:endonuclease activity"/>
    <property type="evidence" value="ECO:0007669"/>
    <property type="project" value="UniProtKB-KW"/>
</dbReference>
<dbReference type="InterPro" id="IPR041006">
    <property type="entry name" value="Morc_S5"/>
</dbReference>
<dbReference type="SUPFAM" id="SSF55874">
    <property type="entry name" value="ATPase domain of HSP90 chaperone/DNA topoisomerase II/histidine kinase"/>
    <property type="match status" value="1"/>
</dbReference>
<evidence type="ECO:0000256" key="6">
    <source>
        <dbReference type="ARBA" id="ARBA00022763"/>
    </source>
</evidence>
<proteinExistence type="inferred from homology"/>
<dbReference type="AlphaFoldDB" id="A0A0E0C3E9"/>
<accession>A0A0E0C3E9</accession>
<evidence type="ECO:0000256" key="13">
    <source>
        <dbReference type="ARBA" id="ARBA00023242"/>
    </source>
</evidence>
<dbReference type="GO" id="GO:0005524">
    <property type="term" value="F:ATP binding"/>
    <property type="evidence" value="ECO:0007669"/>
    <property type="project" value="UniProtKB-KW"/>
</dbReference>
<dbReference type="EnsemblPlants" id="OMERI01G17830.2">
    <property type="protein sequence ID" value="OMERI01G17830.2"/>
    <property type="gene ID" value="OMERI01G17830"/>
</dbReference>
<evidence type="ECO:0000259" key="16">
    <source>
        <dbReference type="Pfam" id="PF17942"/>
    </source>
</evidence>
<evidence type="ECO:0000256" key="9">
    <source>
        <dbReference type="ARBA" id="ARBA00022853"/>
    </source>
</evidence>
<organism evidence="17">
    <name type="scientific">Oryza meridionalis</name>
    <dbReference type="NCBI Taxonomy" id="40149"/>
    <lineage>
        <taxon>Eukaryota</taxon>
        <taxon>Viridiplantae</taxon>
        <taxon>Streptophyta</taxon>
        <taxon>Embryophyta</taxon>
        <taxon>Tracheophyta</taxon>
        <taxon>Spermatophyta</taxon>
        <taxon>Magnoliopsida</taxon>
        <taxon>Liliopsida</taxon>
        <taxon>Poales</taxon>
        <taxon>Poaceae</taxon>
        <taxon>BOP clade</taxon>
        <taxon>Oryzoideae</taxon>
        <taxon>Oryzeae</taxon>
        <taxon>Oryzinae</taxon>
        <taxon>Oryza</taxon>
    </lineage>
</organism>
<dbReference type="GO" id="GO:0031349">
    <property type="term" value="P:positive regulation of defense response"/>
    <property type="evidence" value="ECO:0007669"/>
    <property type="project" value="UniProtKB-ARBA"/>
</dbReference>
<keyword evidence="3" id="KW-0540">Nuclease</keyword>
<dbReference type="InterPro" id="IPR045261">
    <property type="entry name" value="MORC_ATPase"/>
</dbReference>
<reference evidence="17" key="1">
    <citation type="submission" date="2015-04" db="UniProtKB">
        <authorList>
            <consortium name="EnsemblPlants"/>
        </authorList>
    </citation>
    <scope>IDENTIFICATION</scope>
</reference>
<evidence type="ECO:0000256" key="2">
    <source>
        <dbReference type="ARBA" id="ARBA00007845"/>
    </source>
</evidence>
<evidence type="ECO:0000256" key="5">
    <source>
        <dbReference type="ARBA" id="ARBA00022759"/>
    </source>
</evidence>